<evidence type="ECO:0000256" key="1">
    <source>
        <dbReference type="SAM" id="MobiDB-lite"/>
    </source>
</evidence>
<evidence type="ECO:0000313" key="2">
    <source>
        <dbReference type="EMBL" id="KAF0894705.1"/>
    </source>
</evidence>
<proteinExistence type="predicted"/>
<dbReference type="AlphaFoldDB" id="A0A6G1C229"/>
<accession>A0A6G1C229</accession>
<feature type="compositionally biased region" description="Low complexity" evidence="1">
    <location>
        <begin position="30"/>
        <end position="41"/>
    </location>
</feature>
<keyword evidence="3" id="KW-1185">Reference proteome</keyword>
<sequence>MGSRRPLELPRATGPEISAPRHSATATSPTRTAGAGAQGRRGYMELDKTGDGGALGGRRRAGGGQLRSGGSREGAGSTVREVEEAGDAGARLGAARSPR</sequence>
<dbReference type="Proteomes" id="UP000479710">
    <property type="component" value="Unassembled WGS sequence"/>
</dbReference>
<protein>
    <submittedName>
        <fullName evidence="2">Uncharacterized protein</fullName>
    </submittedName>
</protein>
<organism evidence="2 3">
    <name type="scientific">Oryza meyeriana var. granulata</name>
    <dbReference type="NCBI Taxonomy" id="110450"/>
    <lineage>
        <taxon>Eukaryota</taxon>
        <taxon>Viridiplantae</taxon>
        <taxon>Streptophyta</taxon>
        <taxon>Embryophyta</taxon>
        <taxon>Tracheophyta</taxon>
        <taxon>Spermatophyta</taxon>
        <taxon>Magnoliopsida</taxon>
        <taxon>Liliopsida</taxon>
        <taxon>Poales</taxon>
        <taxon>Poaceae</taxon>
        <taxon>BOP clade</taxon>
        <taxon>Oryzoideae</taxon>
        <taxon>Oryzeae</taxon>
        <taxon>Oryzinae</taxon>
        <taxon>Oryza</taxon>
        <taxon>Oryza meyeriana</taxon>
    </lineage>
</organism>
<comment type="caution">
    <text evidence="2">The sequence shown here is derived from an EMBL/GenBank/DDBJ whole genome shotgun (WGS) entry which is preliminary data.</text>
</comment>
<feature type="compositionally biased region" description="Gly residues" evidence="1">
    <location>
        <begin position="51"/>
        <end position="73"/>
    </location>
</feature>
<reference evidence="2 3" key="1">
    <citation type="submission" date="2019-11" db="EMBL/GenBank/DDBJ databases">
        <title>Whole genome sequence of Oryza granulata.</title>
        <authorList>
            <person name="Li W."/>
        </authorList>
    </citation>
    <scope>NUCLEOTIDE SEQUENCE [LARGE SCALE GENOMIC DNA]</scope>
    <source>
        <strain evidence="3">cv. Menghai</strain>
        <tissue evidence="2">Leaf</tissue>
    </source>
</reference>
<evidence type="ECO:0000313" key="3">
    <source>
        <dbReference type="Proteomes" id="UP000479710"/>
    </source>
</evidence>
<gene>
    <name evidence="2" type="ORF">E2562_001993</name>
</gene>
<feature type="region of interest" description="Disordered" evidence="1">
    <location>
        <begin position="1"/>
        <end position="99"/>
    </location>
</feature>
<name>A0A6G1C229_9ORYZ</name>
<feature type="compositionally biased region" description="Low complexity" evidence="1">
    <location>
        <begin position="87"/>
        <end position="99"/>
    </location>
</feature>
<dbReference type="EMBL" id="SPHZ02000010">
    <property type="protein sequence ID" value="KAF0894705.1"/>
    <property type="molecule type" value="Genomic_DNA"/>
</dbReference>